<evidence type="ECO:0000256" key="6">
    <source>
        <dbReference type="ARBA" id="ARBA00022824"/>
    </source>
</evidence>
<feature type="transmembrane region" description="Helical" evidence="11">
    <location>
        <begin position="217"/>
        <end position="240"/>
    </location>
</feature>
<evidence type="ECO:0000256" key="3">
    <source>
        <dbReference type="ARBA" id="ARBA00022670"/>
    </source>
</evidence>
<dbReference type="AlphaFoldDB" id="A0A4P7N093"/>
<dbReference type="EC" id="3.4.26.1" evidence="10"/>
<keyword evidence="3" id="KW-0645">Protease</keyword>
<accession>A0A4P7N093</accession>
<protein>
    <recommendedName>
        <fullName evidence="10">intramembrane prenyl-peptidase Rce1</fullName>
        <ecNumber evidence="10">3.4.26.1</ecNumber>
    </recommendedName>
</protein>
<evidence type="ECO:0000256" key="1">
    <source>
        <dbReference type="ARBA" id="ARBA00004477"/>
    </source>
</evidence>
<evidence type="ECO:0000256" key="9">
    <source>
        <dbReference type="ARBA" id="ARBA00047280"/>
    </source>
</evidence>
<proteinExistence type="inferred from homology"/>
<feature type="transmembrane region" description="Helical" evidence="11">
    <location>
        <begin position="28"/>
        <end position="46"/>
    </location>
</feature>
<evidence type="ECO:0000256" key="2">
    <source>
        <dbReference type="ARBA" id="ARBA00006897"/>
    </source>
</evidence>
<comment type="subcellular location">
    <subcellularLocation>
        <location evidence="1">Endoplasmic reticulum membrane</location>
        <topology evidence="1">Multi-pass membrane protein</topology>
    </subcellularLocation>
</comment>
<evidence type="ECO:0000313" key="13">
    <source>
        <dbReference type="EMBL" id="QBZ55728.1"/>
    </source>
</evidence>
<organism evidence="13 14">
    <name type="scientific">Pyricularia oryzae</name>
    <name type="common">Rice blast fungus</name>
    <name type="synonym">Magnaporthe oryzae</name>
    <dbReference type="NCBI Taxonomy" id="318829"/>
    <lineage>
        <taxon>Eukaryota</taxon>
        <taxon>Fungi</taxon>
        <taxon>Dikarya</taxon>
        <taxon>Ascomycota</taxon>
        <taxon>Pezizomycotina</taxon>
        <taxon>Sordariomycetes</taxon>
        <taxon>Sordariomycetidae</taxon>
        <taxon>Magnaporthales</taxon>
        <taxon>Pyriculariaceae</taxon>
        <taxon>Pyricularia</taxon>
    </lineage>
</organism>
<gene>
    <name evidence="13" type="ORF">PoMZ_00630</name>
</gene>
<dbReference type="InterPro" id="IPR039731">
    <property type="entry name" value="Rce1"/>
</dbReference>
<reference evidence="13 14" key="1">
    <citation type="journal article" date="2019" name="Mol. Biol. Evol.">
        <title>Blast fungal genomes show frequent chromosomal changes, gene gains and losses, and effector gene turnover.</title>
        <authorList>
            <person name="Gomez Luciano L.B."/>
            <person name="Jason Tsai I."/>
            <person name="Chuma I."/>
            <person name="Tosa Y."/>
            <person name="Chen Y.H."/>
            <person name="Li J.Y."/>
            <person name="Li M.Y."/>
            <person name="Jade Lu M.Y."/>
            <person name="Nakayashiki H."/>
            <person name="Li W.H."/>
        </authorList>
    </citation>
    <scope>NUCLEOTIDE SEQUENCE [LARGE SCALE GENOMIC DNA]</scope>
    <source>
        <strain evidence="13">MZ5-1-6</strain>
    </source>
</reference>
<comment type="similarity">
    <text evidence="2">Belongs to the peptidase U48 family.</text>
</comment>
<feature type="domain" description="CAAX prenyl protease 2/Lysostaphin resistance protein A-like" evidence="12">
    <location>
        <begin position="151"/>
        <end position="258"/>
    </location>
</feature>
<feature type="transmembrane region" description="Helical" evidence="11">
    <location>
        <begin position="292"/>
        <end position="311"/>
    </location>
</feature>
<evidence type="ECO:0000256" key="8">
    <source>
        <dbReference type="ARBA" id="ARBA00023136"/>
    </source>
</evidence>
<keyword evidence="4 11" id="KW-0812">Transmembrane</keyword>
<dbReference type="EMBL" id="CP034205">
    <property type="protein sequence ID" value="QBZ55728.1"/>
    <property type="molecule type" value="Genomic_DNA"/>
</dbReference>
<evidence type="ECO:0000313" key="14">
    <source>
        <dbReference type="Proteomes" id="UP000294847"/>
    </source>
</evidence>
<keyword evidence="8 11" id="KW-0472">Membrane</keyword>
<evidence type="ECO:0000256" key="4">
    <source>
        <dbReference type="ARBA" id="ARBA00022692"/>
    </source>
</evidence>
<feature type="transmembrane region" description="Helical" evidence="11">
    <location>
        <begin position="105"/>
        <end position="126"/>
    </location>
</feature>
<evidence type="ECO:0000259" key="12">
    <source>
        <dbReference type="Pfam" id="PF02517"/>
    </source>
</evidence>
<feature type="transmembrane region" description="Helical" evidence="11">
    <location>
        <begin position="177"/>
        <end position="197"/>
    </location>
</feature>
<keyword evidence="7 11" id="KW-1133">Transmembrane helix</keyword>
<evidence type="ECO:0000256" key="11">
    <source>
        <dbReference type="SAM" id="Phobius"/>
    </source>
</evidence>
<keyword evidence="5" id="KW-0378">Hydrolase</keyword>
<dbReference type="Proteomes" id="UP000294847">
    <property type="component" value="Chromosome 2"/>
</dbReference>
<evidence type="ECO:0000256" key="10">
    <source>
        <dbReference type="ARBA" id="ARBA00049729"/>
    </source>
</evidence>
<dbReference type="GO" id="GO:0005789">
    <property type="term" value="C:endoplasmic reticulum membrane"/>
    <property type="evidence" value="ECO:0007669"/>
    <property type="project" value="UniProtKB-SubCell"/>
</dbReference>
<dbReference type="InterPro" id="IPR003675">
    <property type="entry name" value="Rce1/LyrA-like_dom"/>
</dbReference>
<feature type="transmembrane region" description="Helical" evidence="11">
    <location>
        <begin position="67"/>
        <end position="85"/>
    </location>
</feature>
<dbReference type="PANTHER" id="PTHR13046:SF0">
    <property type="entry name" value="CAAX PRENYL PROTEASE 2"/>
    <property type="match status" value="1"/>
</dbReference>
<dbReference type="GO" id="GO:0071586">
    <property type="term" value="P:CAAX-box protein processing"/>
    <property type="evidence" value="ECO:0007669"/>
    <property type="project" value="InterPro"/>
</dbReference>
<evidence type="ECO:0000256" key="7">
    <source>
        <dbReference type="ARBA" id="ARBA00022989"/>
    </source>
</evidence>
<name>A0A4P7N093_PYROR</name>
<comment type="catalytic activity">
    <reaction evidence="9">
        <text>Hydrolyzes the peptide bond -P2-(S-farnesyl or geranylgeranyl)C-P1'-P2'-P3'-COOH where P1' and P2' are amino acids with aliphatic sidechains and P3' is any C-terminal residue.</text>
        <dbReference type="EC" id="3.4.26.1"/>
    </reaction>
</comment>
<dbReference type="PANTHER" id="PTHR13046">
    <property type="entry name" value="PROTEASE U48 CAAX PRENYL PROTEASE RCE1"/>
    <property type="match status" value="1"/>
</dbReference>
<dbReference type="GO" id="GO:0004222">
    <property type="term" value="F:metalloendopeptidase activity"/>
    <property type="evidence" value="ECO:0007669"/>
    <property type="project" value="InterPro"/>
</dbReference>
<keyword evidence="6" id="KW-0256">Endoplasmic reticulum</keyword>
<sequence>MPSVRGILDKLIGKKPVETPPPITTRTAVLLLILYTFVYVVPFYLSSRTRPSAQLSRDAPSVIRARITSVLISCLICSLATFYVVTKDGQISPMGALRMMGYSPVGFVETAKSLVLTMLLFLGPLFEYFVVERGWREWIALTPVYELFGEWTTWRNIVAGPVTEEILFRSAGIPLMLLAKTSVTKTIFLTPIIFGLAHMNHFYEFRISHPQVPVAAAALRSVFQFCFTTLFGAYATFVFLRGGSLLSVCLIHAFCNSMGLPRLWGRVEPSAAAGEFAEDGQTRKPKATGLTVAYYLLLVTGAVLFYQNIFLLTKSPLELAVIQ</sequence>
<evidence type="ECO:0000256" key="5">
    <source>
        <dbReference type="ARBA" id="ARBA00022801"/>
    </source>
</evidence>
<dbReference type="Pfam" id="PF02517">
    <property type="entry name" value="Rce1-like"/>
    <property type="match status" value="1"/>
</dbReference>